<dbReference type="Pfam" id="PF16016">
    <property type="entry name" value="VASt"/>
    <property type="match status" value="1"/>
</dbReference>
<dbReference type="eggNOG" id="KOG1032">
    <property type="taxonomic scope" value="Eukaryota"/>
</dbReference>
<dbReference type="GO" id="GO:0005886">
    <property type="term" value="C:plasma membrane"/>
    <property type="evidence" value="ECO:0007669"/>
    <property type="project" value="TreeGrafter"/>
</dbReference>
<dbReference type="CDD" id="cd13220">
    <property type="entry name" value="PH-GRAM_GRAMDC"/>
    <property type="match status" value="1"/>
</dbReference>
<dbReference type="EMBL" id="CU928171">
    <property type="protein sequence ID" value="CAR25417.1"/>
    <property type="molecule type" value="Genomic_DNA"/>
</dbReference>
<feature type="compositionally biased region" description="Low complexity" evidence="7">
    <location>
        <begin position="180"/>
        <end position="190"/>
    </location>
</feature>
<feature type="transmembrane region" description="Helical" evidence="8">
    <location>
        <begin position="719"/>
        <end position="744"/>
    </location>
</feature>
<dbReference type="HOGENOM" id="CLU_015638_1_0_1"/>
<keyword evidence="5 8" id="KW-0472">Membrane</keyword>
<dbReference type="InterPro" id="IPR004182">
    <property type="entry name" value="GRAM"/>
</dbReference>
<dbReference type="GO" id="GO:0005789">
    <property type="term" value="C:endoplasmic reticulum membrane"/>
    <property type="evidence" value="ECO:0007669"/>
    <property type="project" value="UniProtKB-SubCell"/>
</dbReference>
<comment type="subcellular location">
    <subcellularLocation>
        <location evidence="6">Endomembrane system</location>
        <topology evidence="6">Single-pass membrane protein</topology>
    </subcellularLocation>
    <subcellularLocation>
        <location evidence="1">Endoplasmic reticulum membrane</location>
    </subcellularLocation>
</comment>
<dbReference type="GO" id="GO:0032366">
    <property type="term" value="P:intracellular sterol transport"/>
    <property type="evidence" value="ECO:0007669"/>
    <property type="project" value="TreeGrafter"/>
</dbReference>
<dbReference type="Gene3D" id="2.30.29.30">
    <property type="entry name" value="Pleckstrin-homology domain (PH domain)/Phosphotyrosine-binding domain (PTB)"/>
    <property type="match status" value="1"/>
</dbReference>
<sequence length="885" mass="98522">MRVIEMSTSDFEQWDPVDDDQGSSTSPSTEPTLLGPTPSENTSEPLERSKMSRSPIRSLQSSKRESVSSIDGAALKSTPADPQLSAVDPVTGVNSPLTSKNGSALSSVSHIIGSTKASAVPEDVGDASNNSFFNSMLTTLSFKGSSSNPPLPPVQTDTPQQAPKIISYRRETPSKKNRRSTSADSSSLASPLQEMEKPDVLILQEYNKKLYVEERFAKTNYHYATEERNADLHKIFKSIPLDDRLLDDFSCALSREFLFQGRVYITESNICFNSNLLGWVTHLVISMKDITTMEKTSTAGLFPNGIAIETRMGKHQFVSFISRDSTFDFIKAVWSQFNGTDAAELPVMSRQSSVPSIRDDLKAHTELVATLVPTDGNFDIPPSRASIISENDAAIEDAILSVDDFTPTITLKNGVKSLAGDDDAEDDDDDDDYEYEDDDDDNCSNSNDLTSLAIIESETALATQKVYVLKEGSGFEYDGPSFFQETKFLYDPNQNNETVLAEEELKAPPGVVYQLIFSGDNTSFLEAFLKGQNSSNLSDIPAFDQVNKDGQQYREYSYAKALNYAVGPKSTKCLATDTVLGLDYENCINVVNTTKTPDVPSGNSFCVKTRYMLRWASPNTSVLKISFWVEWTGSSWIKSMIDKSCKAGQIEATDAFIELIREYVDKFTRSSQIEVKQQPQKRQPQSRRVSRNSPRLPKPTVVEEEEVTAIVEPPKPTQWGLLGQASVTNVLLIINFVLLLVVMMREQTILKQLKRANAKNWSSEKNISIDQVVSHFKSLLGNTLETTNADKGGKPLALREWLERHGAPEDSYNVDVQKRKQYQRYLRYVVDQWMDGEVSLRETDNLLLKLNKLIDVVNSTRLSAGESERVDASKIKDAVDYLIDT</sequence>
<feature type="compositionally biased region" description="Acidic residues" evidence="7">
    <location>
        <begin position="12"/>
        <end position="21"/>
    </location>
</feature>
<feature type="region of interest" description="Disordered" evidence="7">
    <location>
        <begin position="674"/>
        <end position="700"/>
    </location>
</feature>
<feature type="domain" description="VASt" evidence="9">
    <location>
        <begin position="496"/>
        <end position="668"/>
    </location>
</feature>
<dbReference type="GO" id="GO:0032934">
    <property type="term" value="F:sterol binding"/>
    <property type="evidence" value="ECO:0007669"/>
    <property type="project" value="TreeGrafter"/>
</dbReference>
<keyword evidence="11" id="KW-1185">Reference proteome</keyword>
<protein>
    <submittedName>
        <fullName evidence="10">KLTH0G19030p</fullName>
    </submittedName>
</protein>
<dbReference type="GO" id="GO:0140268">
    <property type="term" value="C:endoplasmic reticulum-plasma membrane contact site"/>
    <property type="evidence" value="ECO:0007669"/>
    <property type="project" value="TreeGrafter"/>
</dbReference>
<dbReference type="GO" id="GO:0005739">
    <property type="term" value="C:mitochondrion"/>
    <property type="evidence" value="ECO:0007669"/>
    <property type="project" value="TreeGrafter"/>
</dbReference>
<dbReference type="GeneID" id="8294149"/>
<dbReference type="InterPro" id="IPR011993">
    <property type="entry name" value="PH-like_dom_sf"/>
</dbReference>
<evidence type="ECO:0000256" key="8">
    <source>
        <dbReference type="SAM" id="Phobius"/>
    </source>
</evidence>
<keyword evidence="3 8" id="KW-0812">Transmembrane</keyword>
<dbReference type="KEGG" id="lth:KLTH0G19030g"/>
<dbReference type="InterPro" id="IPR051482">
    <property type="entry name" value="Cholesterol_transport"/>
</dbReference>
<feature type="region of interest" description="Disordered" evidence="7">
    <location>
        <begin position="1"/>
        <end position="104"/>
    </location>
</feature>
<evidence type="ECO:0000256" key="7">
    <source>
        <dbReference type="SAM" id="MobiDB-lite"/>
    </source>
</evidence>
<dbReference type="OrthoDB" id="2162691at2759"/>
<evidence type="ECO:0000256" key="2">
    <source>
        <dbReference type="ARBA" id="ARBA00006582"/>
    </source>
</evidence>
<feature type="compositionally biased region" description="Acidic residues" evidence="7">
    <location>
        <begin position="420"/>
        <end position="442"/>
    </location>
</feature>
<accession>C5DNQ6</accession>
<dbReference type="InParanoid" id="C5DNQ6"/>
<dbReference type="AlphaFoldDB" id="C5DNQ6"/>
<proteinExistence type="inferred from homology"/>
<evidence type="ECO:0000313" key="11">
    <source>
        <dbReference type="Proteomes" id="UP000002036"/>
    </source>
</evidence>
<dbReference type="PANTHER" id="PTHR23319">
    <property type="entry name" value="GRAM DOMAIN CONTAINING 1B, ISOFORM E"/>
    <property type="match status" value="1"/>
</dbReference>
<feature type="compositionally biased region" description="Low complexity" evidence="7">
    <location>
        <begin position="22"/>
        <end position="40"/>
    </location>
</feature>
<dbReference type="SMART" id="SM00568">
    <property type="entry name" value="GRAM"/>
    <property type="match status" value="1"/>
</dbReference>
<dbReference type="InterPro" id="IPR031968">
    <property type="entry name" value="VASt"/>
</dbReference>
<dbReference type="Pfam" id="PF02893">
    <property type="entry name" value="GRAM"/>
    <property type="match status" value="1"/>
</dbReference>
<dbReference type="PROSITE" id="PS51778">
    <property type="entry name" value="VAST"/>
    <property type="match status" value="1"/>
</dbReference>
<evidence type="ECO:0000313" key="10">
    <source>
        <dbReference type="EMBL" id="CAR25417.1"/>
    </source>
</evidence>
<dbReference type="Proteomes" id="UP000002036">
    <property type="component" value="Chromosome G"/>
</dbReference>
<dbReference type="FunCoup" id="C5DNQ6">
    <property type="interactions" value="164"/>
</dbReference>
<feature type="compositionally biased region" description="Polar residues" evidence="7">
    <location>
        <begin position="92"/>
        <end position="104"/>
    </location>
</feature>
<keyword evidence="4 8" id="KW-1133">Transmembrane helix</keyword>
<dbReference type="OMA" id="HHETEFP"/>
<feature type="compositionally biased region" description="Polar residues" evidence="7">
    <location>
        <begin position="1"/>
        <end position="11"/>
    </location>
</feature>
<reference evidence="10 11" key="1">
    <citation type="journal article" date="2009" name="Genome Res.">
        <title>Comparative genomics of protoploid Saccharomycetaceae.</title>
        <authorList>
            <consortium name="The Genolevures Consortium"/>
            <person name="Souciet J.-L."/>
            <person name="Dujon B."/>
            <person name="Gaillardin C."/>
            <person name="Johnston M."/>
            <person name="Baret P.V."/>
            <person name="Cliften P."/>
            <person name="Sherman D.J."/>
            <person name="Weissenbach J."/>
            <person name="Westhof E."/>
            <person name="Wincker P."/>
            <person name="Jubin C."/>
            <person name="Poulain J."/>
            <person name="Barbe V."/>
            <person name="Segurens B."/>
            <person name="Artiguenave F."/>
            <person name="Anthouard V."/>
            <person name="Vacherie B."/>
            <person name="Val M.-E."/>
            <person name="Fulton R.S."/>
            <person name="Minx P."/>
            <person name="Wilson R."/>
            <person name="Durrens P."/>
            <person name="Jean G."/>
            <person name="Marck C."/>
            <person name="Martin T."/>
            <person name="Nikolski M."/>
            <person name="Rolland T."/>
            <person name="Seret M.-L."/>
            <person name="Casaregola S."/>
            <person name="Despons L."/>
            <person name="Fairhead C."/>
            <person name="Fischer G."/>
            <person name="Lafontaine I."/>
            <person name="Leh V."/>
            <person name="Lemaire M."/>
            <person name="de Montigny J."/>
            <person name="Neuveglise C."/>
            <person name="Thierry A."/>
            <person name="Blanc-Lenfle I."/>
            <person name="Bleykasten C."/>
            <person name="Diffels J."/>
            <person name="Fritsch E."/>
            <person name="Frangeul L."/>
            <person name="Goeffon A."/>
            <person name="Jauniaux N."/>
            <person name="Kachouri-Lafond R."/>
            <person name="Payen C."/>
            <person name="Potier S."/>
            <person name="Pribylova L."/>
            <person name="Ozanne C."/>
            <person name="Richard G.-F."/>
            <person name="Sacerdot C."/>
            <person name="Straub M.-L."/>
            <person name="Talla E."/>
        </authorList>
    </citation>
    <scope>NUCLEOTIDE SEQUENCE [LARGE SCALE GENOMIC DNA]</scope>
    <source>
        <strain evidence="11">ATCC 56472 / CBS 6340 / NRRL Y-8284</strain>
    </source>
</reference>
<dbReference type="PANTHER" id="PTHR23319:SF4">
    <property type="entry name" value="GRAM DOMAIN CONTAINING 1B, ISOFORM E"/>
    <property type="match status" value="1"/>
</dbReference>
<evidence type="ECO:0000256" key="4">
    <source>
        <dbReference type="ARBA" id="ARBA00022989"/>
    </source>
</evidence>
<comment type="similarity">
    <text evidence="2">Belongs to the YSP2 family.</text>
</comment>
<evidence type="ECO:0000259" key="9">
    <source>
        <dbReference type="PROSITE" id="PS51778"/>
    </source>
</evidence>
<evidence type="ECO:0000256" key="5">
    <source>
        <dbReference type="ARBA" id="ARBA00023136"/>
    </source>
</evidence>
<dbReference type="RefSeq" id="XP_002555854.1">
    <property type="nucleotide sequence ID" value="XM_002555808.1"/>
</dbReference>
<gene>
    <name evidence="10" type="ordered locus">KLTH0G19030g</name>
</gene>
<dbReference type="GO" id="GO:0032541">
    <property type="term" value="C:cortical endoplasmic reticulum"/>
    <property type="evidence" value="ECO:0007669"/>
    <property type="project" value="TreeGrafter"/>
</dbReference>
<feature type="region of interest" description="Disordered" evidence="7">
    <location>
        <begin position="143"/>
        <end position="192"/>
    </location>
</feature>
<organism evidence="10 11">
    <name type="scientific">Lachancea thermotolerans (strain ATCC 56472 / CBS 6340 / NRRL Y-8284)</name>
    <name type="common">Yeast</name>
    <name type="synonym">Kluyveromyces thermotolerans</name>
    <dbReference type="NCBI Taxonomy" id="559295"/>
    <lineage>
        <taxon>Eukaryota</taxon>
        <taxon>Fungi</taxon>
        <taxon>Dikarya</taxon>
        <taxon>Ascomycota</taxon>
        <taxon>Saccharomycotina</taxon>
        <taxon>Saccharomycetes</taxon>
        <taxon>Saccharomycetales</taxon>
        <taxon>Saccharomycetaceae</taxon>
        <taxon>Lachancea</taxon>
    </lineage>
</organism>
<dbReference type="GO" id="GO:0120015">
    <property type="term" value="F:sterol transfer activity"/>
    <property type="evidence" value="ECO:0007669"/>
    <property type="project" value="TreeGrafter"/>
</dbReference>
<feature type="region of interest" description="Disordered" evidence="7">
    <location>
        <begin position="417"/>
        <end position="446"/>
    </location>
</feature>
<evidence type="ECO:0000256" key="6">
    <source>
        <dbReference type="ARBA" id="ARBA00037847"/>
    </source>
</evidence>
<evidence type="ECO:0000256" key="1">
    <source>
        <dbReference type="ARBA" id="ARBA00004586"/>
    </source>
</evidence>
<evidence type="ECO:0000256" key="3">
    <source>
        <dbReference type="ARBA" id="ARBA00022692"/>
    </source>
</evidence>
<name>C5DNQ6_LACTC</name>